<keyword evidence="5" id="KW-1185">Reference proteome</keyword>
<organism evidence="4 5">
    <name type="scientific">Peribacillus butanolivorans</name>
    <dbReference type="NCBI Taxonomy" id="421767"/>
    <lineage>
        <taxon>Bacteria</taxon>
        <taxon>Bacillati</taxon>
        <taxon>Bacillota</taxon>
        <taxon>Bacilli</taxon>
        <taxon>Bacillales</taxon>
        <taxon>Bacillaceae</taxon>
        <taxon>Peribacillus</taxon>
    </lineage>
</organism>
<dbReference type="EMBL" id="CP030926">
    <property type="protein sequence ID" value="AXN39456.1"/>
    <property type="molecule type" value="Genomic_DNA"/>
</dbReference>
<feature type="domain" description="Isochorismatase-like" evidence="3">
    <location>
        <begin position="33"/>
        <end position="104"/>
    </location>
</feature>
<dbReference type="Proteomes" id="UP000260457">
    <property type="component" value="Chromosome"/>
</dbReference>
<gene>
    <name evidence="4" type="ORF">DTO10_14455</name>
</gene>
<evidence type="ECO:0000313" key="5">
    <source>
        <dbReference type="Proteomes" id="UP000260457"/>
    </source>
</evidence>
<protein>
    <submittedName>
        <fullName evidence="4">Isochorismatase family protein</fullName>
    </submittedName>
</protein>
<dbReference type="Gene3D" id="3.40.50.850">
    <property type="entry name" value="Isochorismatase-like"/>
    <property type="match status" value="1"/>
</dbReference>
<dbReference type="PANTHER" id="PTHR43540">
    <property type="entry name" value="PEROXYUREIDOACRYLATE/UREIDOACRYLATE AMIDOHYDROLASE-RELATED"/>
    <property type="match status" value="1"/>
</dbReference>
<evidence type="ECO:0000256" key="2">
    <source>
        <dbReference type="ARBA" id="ARBA00022801"/>
    </source>
</evidence>
<dbReference type="InterPro" id="IPR036380">
    <property type="entry name" value="Isochorismatase-like_sf"/>
</dbReference>
<keyword evidence="2" id="KW-0378">Hydrolase</keyword>
<evidence type="ECO:0000256" key="1">
    <source>
        <dbReference type="ARBA" id="ARBA00006336"/>
    </source>
</evidence>
<reference evidence="4 5" key="1">
    <citation type="submission" date="2018-07" db="EMBL/GenBank/DDBJ databases">
        <title>The molecular basis for the intramolecular migration of carboxyl group in the catabolism of para-hydroxybenzoate via gentisate.</title>
        <authorList>
            <person name="Zhao H."/>
            <person name="Xu Y."/>
            <person name="Lin S."/>
            <person name="Spain J.C."/>
            <person name="Zhou N.-Y."/>
        </authorList>
    </citation>
    <scope>NUCLEOTIDE SEQUENCE [LARGE SCALE GENOMIC DNA]</scope>
    <source>
        <strain evidence="4 5">PHB-7a</strain>
    </source>
</reference>
<comment type="similarity">
    <text evidence="1">Belongs to the isochorismatase family.</text>
</comment>
<dbReference type="PANTHER" id="PTHR43540:SF1">
    <property type="entry name" value="ISOCHORISMATASE HYDROLASE"/>
    <property type="match status" value="1"/>
</dbReference>
<proteinExistence type="inferred from homology"/>
<dbReference type="Pfam" id="PF00857">
    <property type="entry name" value="Isochorismatase"/>
    <property type="match status" value="1"/>
</dbReference>
<evidence type="ECO:0000259" key="3">
    <source>
        <dbReference type="Pfam" id="PF00857"/>
    </source>
</evidence>
<name>A0ABM6XLY2_9BACI</name>
<dbReference type="SUPFAM" id="SSF52499">
    <property type="entry name" value="Isochorismatase-like hydrolases"/>
    <property type="match status" value="1"/>
</dbReference>
<accession>A0ABM6XLY2</accession>
<sequence length="104" mass="11837">MARSIQAWRVSSRQVIYILYLSESKDSLFYLENETSLFKAFSQPKSAEWILTKYVNSAFIGTNLEKILREEACPQVIITGLTTNHCVETTTRMSGNLGFIPILI</sequence>
<dbReference type="InterPro" id="IPR050272">
    <property type="entry name" value="Isochorismatase-like_hydrls"/>
</dbReference>
<dbReference type="InterPro" id="IPR000868">
    <property type="entry name" value="Isochorismatase-like_dom"/>
</dbReference>
<evidence type="ECO:0000313" key="4">
    <source>
        <dbReference type="EMBL" id="AXN39456.1"/>
    </source>
</evidence>